<dbReference type="GO" id="GO:0005524">
    <property type="term" value="F:ATP binding"/>
    <property type="evidence" value="ECO:0007669"/>
    <property type="project" value="UniProtKB-KW"/>
</dbReference>
<dbReference type="SUPFAM" id="SSF46589">
    <property type="entry name" value="tRNA-binding arm"/>
    <property type="match status" value="1"/>
</dbReference>
<feature type="coiled-coil region" evidence="3">
    <location>
        <begin position="4"/>
        <end position="59"/>
    </location>
</feature>
<reference evidence="5" key="1">
    <citation type="submission" date="2018-05" db="EMBL/GenBank/DDBJ databases">
        <authorList>
            <person name="Lanie J.A."/>
            <person name="Ng W.-L."/>
            <person name="Kazmierczak K.M."/>
            <person name="Andrzejewski T.M."/>
            <person name="Davidsen T.M."/>
            <person name="Wayne K.J."/>
            <person name="Tettelin H."/>
            <person name="Glass J.I."/>
            <person name="Rusch D."/>
            <person name="Podicherti R."/>
            <person name="Tsui H.-C.T."/>
            <person name="Winkler M.E."/>
        </authorList>
    </citation>
    <scope>NUCLEOTIDE SEQUENCE</scope>
</reference>
<proteinExistence type="predicted"/>
<name>A0A382TBW0_9ZZZZ</name>
<dbReference type="InterPro" id="IPR019499">
    <property type="entry name" value="Val-tRNA_synth_tRNA-bd"/>
</dbReference>
<dbReference type="AlphaFoldDB" id="A0A382TBW0"/>
<dbReference type="Pfam" id="PF10458">
    <property type="entry name" value="Val_tRNA-synt_C"/>
    <property type="match status" value="1"/>
</dbReference>
<accession>A0A382TBW0</accession>
<feature type="domain" description="Valyl-tRNA synthetase tRNA-binding arm" evidence="4">
    <location>
        <begin position="1"/>
        <end position="63"/>
    </location>
</feature>
<dbReference type="GO" id="GO:0005737">
    <property type="term" value="C:cytoplasm"/>
    <property type="evidence" value="ECO:0007669"/>
    <property type="project" value="InterPro"/>
</dbReference>
<dbReference type="EMBL" id="UINC01135410">
    <property type="protein sequence ID" value="SVD19536.1"/>
    <property type="molecule type" value="Genomic_DNA"/>
</dbReference>
<dbReference type="GO" id="GO:0006438">
    <property type="term" value="P:valyl-tRNA aminoacylation"/>
    <property type="evidence" value="ECO:0007669"/>
    <property type="project" value="InterPro"/>
</dbReference>
<sequence length="66" mass="7551">ARERERLQTEISRLMVQVETARKKLSNEGFLRGAAADVVEKERSKESNFQEQLDKLRGKAATLGEF</sequence>
<feature type="non-terminal residue" evidence="5">
    <location>
        <position position="1"/>
    </location>
</feature>
<dbReference type="Gene3D" id="1.10.287.380">
    <property type="entry name" value="Valyl-tRNA synthetase, C-terminal domain"/>
    <property type="match status" value="1"/>
</dbReference>
<evidence type="ECO:0000259" key="4">
    <source>
        <dbReference type="Pfam" id="PF10458"/>
    </source>
</evidence>
<organism evidence="5">
    <name type="scientific">marine metagenome</name>
    <dbReference type="NCBI Taxonomy" id="408172"/>
    <lineage>
        <taxon>unclassified sequences</taxon>
        <taxon>metagenomes</taxon>
        <taxon>ecological metagenomes</taxon>
    </lineage>
</organism>
<keyword evidence="3" id="KW-0175">Coiled coil</keyword>
<protein>
    <recommendedName>
        <fullName evidence="4">Valyl-tRNA synthetase tRNA-binding arm domain-containing protein</fullName>
    </recommendedName>
</protein>
<evidence type="ECO:0000256" key="2">
    <source>
        <dbReference type="ARBA" id="ARBA00022840"/>
    </source>
</evidence>
<evidence type="ECO:0000313" key="5">
    <source>
        <dbReference type="EMBL" id="SVD19536.1"/>
    </source>
</evidence>
<evidence type="ECO:0000256" key="3">
    <source>
        <dbReference type="SAM" id="Coils"/>
    </source>
</evidence>
<keyword evidence="1" id="KW-0547">Nucleotide-binding</keyword>
<dbReference type="GO" id="GO:0004832">
    <property type="term" value="F:valine-tRNA ligase activity"/>
    <property type="evidence" value="ECO:0007669"/>
    <property type="project" value="InterPro"/>
</dbReference>
<evidence type="ECO:0000256" key="1">
    <source>
        <dbReference type="ARBA" id="ARBA00022741"/>
    </source>
</evidence>
<gene>
    <name evidence="5" type="ORF">METZ01_LOCUS372390</name>
</gene>
<keyword evidence="2" id="KW-0067">ATP-binding</keyword>
<dbReference type="InterPro" id="IPR010978">
    <property type="entry name" value="tRNA-bd_arm"/>
</dbReference>
<dbReference type="InterPro" id="IPR037118">
    <property type="entry name" value="Val-tRNA_synth_C_sf"/>
</dbReference>